<proteinExistence type="predicted"/>
<protein>
    <submittedName>
        <fullName evidence="2">Uncharacterized protein</fullName>
    </submittedName>
</protein>
<comment type="caution">
    <text evidence="2">The sequence shown here is derived from an EMBL/GenBank/DDBJ whole genome shotgun (WGS) entry which is preliminary data.</text>
</comment>
<dbReference type="Proteomes" id="UP000752171">
    <property type="component" value="Unassembled WGS sequence"/>
</dbReference>
<sequence>MAQRELSELKYSMMVFGDPLNSHQTFMDQLGQRLSVVEESSIVRSDVIIAFVAGTDIKAALQEIPQEGSKPIVLVVLHHTTEKDSMNLNRRSVNRQQVFIVDCLFYGDQGFLTCQSNDKALKAVTLHLVALGASERSMPKDTIGLFQSVLHFFVKILGGFLVAVGFDFVIHLFRRRR</sequence>
<keyword evidence="1" id="KW-0472">Membrane</keyword>
<evidence type="ECO:0000313" key="2">
    <source>
        <dbReference type="EMBL" id="KAG9261233.1"/>
    </source>
</evidence>
<accession>A0A8T2KPG2</accession>
<keyword evidence="1" id="KW-0812">Transmembrane</keyword>
<dbReference type="EMBL" id="JAICCE010000023">
    <property type="protein sequence ID" value="KAG9261233.1"/>
    <property type="molecule type" value="Genomic_DNA"/>
</dbReference>
<dbReference type="PANTHER" id="PTHR34488">
    <property type="entry name" value="SI:CH211-245H14.1-RELATED"/>
    <property type="match status" value="1"/>
</dbReference>
<evidence type="ECO:0000256" key="1">
    <source>
        <dbReference type="SAM" id="Phobius"/>
    </source>
</evidence>
<organism evidence="2 3">
    <name type="scientific">Astyanax mexicanus</name>
    <name type="common">Blind cave fish</name>
    <name type="synonym">Astyanax fasciatus mexicanus</name>
    <dbReference type="NCBI Taxonomy" id="7994"/>
    <lineage>
        <taxon>Eukaryota</taxon>
        <taxon>Metazoa</taxon>
        <taxon>Chordata</taxon>
        <taxon>Craniata</taxon>
        <taxon>Vertebrata</taxon>
        <taxon>Euteleostomi</taxon>
        <taxon>Actinopterygii</taxon>
        <taxon>Neopterygii</taxon>
        <taxon>Teleostei</taxon>
        <taxon>Ostariophysi</taxon>
        <taxon>Characiformes</taxon>
        <taxon>Characoidei</taxon>
        <taxon>Acestrorhamphidae</taxon>
        <taxon>Acestrorhamphinae</taxon>
        <taxon>Astyanax</taxon>
    </lineage>
</organism>
<reference evidence="2 3" key="1">
    <citation type="submission" date="2021-07" db="EMBL/GenBank/DDBJ databases">
        <authorList>
            <person name="Imarazene B."/>
            <person name="Zahm M."/>
            <person name="Klopp C."/>
            <person name="Cabau C."/>
            <person name="Beille S."/>
            <person name="Jouanno E."/>
            <person name="Castinel A."/>
            <person name="Lluch J."/>
            <person name="Gil L."/>
            <person name="Kuchtly C."/>
            <person name="Lopez Roques C."/>
            <person name="Donnadieu C."/>
            <person name="Parrinello H."/>
            <person name="Journot L."/>
            <person name="Du K."/>
            <person name="Schartl M."/>
            <person name="Retaux S."/>
            <person name="Guiguen Y."/>
        </authorList>
    </citation>
    <scope>NUCLEOTIDE SEQUENCE [LARGE SCALE GENOMIC DNA]</scope>
    <source>
        <strain evidence="2">Pach_M1</strain>
        <tissue evidence="2">Testis</tissue>
    </source>
</reference>
<dbReference type="AlphaFoldDB" id="A0A8T2KPG2"/>
<gene>
    <name evidence="2" type="ORF">AMEX_G26226</name>
</gene>
<feature type="transmembrane region" description="Helical" evidence="1">
    <location>
        <begin position="152"/>
        <end position="173"/>
    </location>
</feature>
<name>A0A8T2KPG2_ASTMX</name>
<evidence type="ECO:0000313" key="3">
    <source>
        <dbReference type="Proteomes" id="UP000752171"/>
    </source>
</evidence>
<keyword evidence="1" id="KW-1133">Transmembrane helix</keyword>
<dbReference type="PANTHER" id="PTHR34488:SF1">
    <property type="entry name" value="SI:CH211-245H14.1-RELATED"/>
    <property type="match status" value="1"/>
</dbReference>